<dbReference type="Proteomes" id="UP000033860">
    <property type="component" value="Unassembled WGS sequence"/>
</dbReference>
<reference evidence="2 3" key="1">
    <citation type="journal article" date="2015" name="Nature">
        <title>rRNA introns, odd ribosomes, and small enigmatic genomes across a large radiation of phyla.</title>
        <authorList>
            <person name="Brown C.T."/>
            <person name="Hug L.A."/>
            <person name="Thomas B.C."/>
            <person name="Sharon I."/>
            <person name="Castelle C.J."/>
            <person name="Singh A."/>
            <person name="Wilkins M.J."/>
            <person name="Williams K.H."/>
            <person name="Banfield J.F."/>
        </authorList>
    </citation>
    <scope>NUCLEOTIDE SEQUENCE [LARGE SCALE GENOMIC DNA]</scope>
</reference>
<dbReference type="GO" id="GO:0005886">
    <property type="term" value="C:plasma membrane"/>
    <property type="evidence" value="ECO:0007669"/>
    <property type="project" value="TreeGrafter"/>
</dbReference>
<dbReference type="PANTHER" id="PTHR35804">
    <property type="entry name" value="LYSINE EXPORTER LYSO"/>
    <property type="match status" value="1"/>
</dbReference>
<feature type="transmembrane region" description="Helical" evidence="1">
    <location>
        <begin position="28"/>
        <end position="46"/>
    </location>
</feature>
<name>A0A0G1RY89_9BACT</name>
<keyword evidence="1" id="KW-0472">Membrane</keyword>
<dbReference type="AlphaFoldDB" id="A0A0G1RY89"/>
<keyword evidence="1" id="KW-0812">Transmembrane</keyword>
<sequence length="201" mass="21631">MKTSLQLFAVFILGLILGYYELAPEFLINNGLVEYVLYVMLFFVGVSMGQDKKAWGVVKKLKAKIFLVPAGTVLGTFIGAVVVNTLIKDLRFIEVVTVAAGMGYYSLPSVILNQLGFEVLGVLALLTNLFRETITLLTTPILAKYFGKLSPIAAGGATTSDVTLPVIVEFTGKQYGVIAIFNGVVITILVPFMVTALASLL</sequence>
<dbReference type="EMBL" id="LCNT01000001">
    <property type="protein sequence ID" value="KKU62066.1"/>
    <property type="molecule type" value="Genomic_DNA"/>
</dbReference>
<comment type="caution">
    <text evidence="2">The sequence shown here is derived from an EMBL/GenBank/DDBJ whole genome shotgun (WGS) entry which is preliminary data.</text>
</comment>
<gene>
    <name evidence="2" type="ORF">UX85_C0001G0280</name>
</gene>
<keyword evidence="1" id="KW-1133">Transmembrane helix</keyword>
<dbReference type="Pfam" id="PF03956">
    <property type="entry name" value="Lys_export"/>
    <property type="match status" value="1"/>
</dbReference>
<dbReference type="InterPro" id="IPR005642">
    <property type="entry name" value="LysO"/>
</dbReference>
<protein>
    <recommendedName>
        <fullName evidence="4">Lysine exporter LysO family protein</fullName>
    </recommendedName>
</protein>
<dbReference type="PANTHER" id="PTHR35804:SF1">
    <property type="entry name" value="LYSINE EXPORTER LYSO"/>
    <property type="match status" value="1"/>
</dbReference>
<accession>A0A0G1RY89</accession>
<evidence type="ECO:0000313" key="2">
    <source>
        <dbReference type="EMBL" id="KKU62066.1"/>
    </source>
</evidence>
<feature type="transmembrane region" description="Helical" evidence="1">
    <location>
        <begin position="66"/>
        <end position="87"/>
    </location>
</feature>
<dbReference type="GO" id="GO:0015661">
    <property type="term" value="F:L-lysine efflux transmembrane transporter activity"/>
    <property type="evidence" value="ECO:0007669"/>
    <property type="project" value="InterPro"/>
</dbReference>
<proteinExistence type="predicted"/>
<evidence type="ECO:0008006" key="4">
    <source>
        <dbReference type="Google" id="ProtNLM"/>
    </source>
</evidence>
<evidence type="ECO:0000313" key="3">
    <source>
        <dbReference type="Proteomes" id="UP000033860"/>
    </source>
</evidence>
<evidence type="ECO:0000256" key="1">
    <source>
        <dbReference type="SAM" id="Phobius"/>
    </source>
</evidence>
<feature type="transmembrane region" description="Helical" evidence="1">
    <location>
        <begin position="175"/>
        <end position="198"/>
    </location>
</feature>
<feature type="transmembrane region" description="Helical" evidence="1">
    <location>
        <begin position="107"/>
        <end position="126"/>
    </location>
</feature>
<organism evidence="2 3">
    <name type="scientific">Candidatus Beckwithbacteria bacterium GW2011_GWB1_47_15</name>
    <dbReference type="NCBI Taxonomy" id="1618371"/>
    <lineage>
        <taxon>Bacteria</taxon>
        <taxon>Candidatus Beckwithiibacteriota</taxon>
    </lineage>
</organism>